<keyword evidence="7" id="KW-0915">Sodium</keyword>
<reference evidence="15" key="1">
    <citation type="submission" date="2016-11" db="EMBL/GenBank/DDBJ databases">
        <authorList>
            <person name="Guldener U."/>
        </authorList>
    </citation>
    <scope>NUCLEOTIDE SEQUENCE [LARGE SCALE GENOMIC DNA]</scope>
</reference>
<dbReference type="GO" id="GO:0006970">
    <property type="term" value="P:response to osmotic stress"/>
    <property type="evidence" value="ECO:0007669"/>
    <property type="project" value="EnsemblFungi"/>
</dbReference>
<proteinExistence type="inferred from homology"/>
<feature type="transmembrane region" description="Helical" evidence="12">
    <location>
        <begin position="43"/>
        <end position="59"/>
    </location>
</feature>
<keyword evidence="10" id="KW-0739">Sodium transport</keyword>
<evidence type="ECO:0000259" key="13">
    <source>
        <dbReference type="Pfam" id="PF00999"/>
    </source>
</evidence>
<evidence type="ECO:0000256" key="1">
    <source>
        <dbReference type="ARBA" id="ARBA00004141"/>
    </source>
</evidence>
<accession>A0A1L0CJM4</accession>
<evidence type="ECO:0000256" key="8">
    <source>
        <dbReference type="ARBA" id="ARBA00023065"/>
    </source>
</evidence>
<feature type="transmembrane region" description="Helical" evidence="12">
    <location>
        <begin position="102"/>
        <end position="125"/>
    </location>
</feature>
<dbReference type="VEuPathDB" id="FungiDB:HGUI_01205"/>
<dbReference type="Gene3D" id="1.20.1530.20">
    <property type="match status" value="1"/>
</dbReference>
<feature type="compositionally biased region" description="Low complexity" evidence="11">
    <location>
        <begin position="496"/>
        <end position="506"/>
    </location>
</feature>
<evidence type="ECO:0000256" key="3">
    <source>
        <dbReference type="ARBA" id="ARBA00022448"/>
    </source>
</evidence>
<feature type="transmembrane region" description="Helical" evidence="12">
    <location>
        <begin position="206"/>
        <end position="227"/>
    </location>
</feature>
<feature type="transmembrane region" description="Helical" evidence="12">
    <location>
        <begin position="418"/>
        <end position="447"/>
    </location>
</feature>
<feature type="compositionally biased region" description="Basic and acidic residues" evidence="11">
    <location>
        <begin position="679"/>
        <end position="690"/>
    </location>
</feature>
<comment type="subcellular location">
    <subcellularLocation>
        <location evidence="1">Membrane</location>
        <topology evidence="1">Multi-pass membrane protein</topology>
    </subcellularLocation>
</comment>
<evidence type="ECO:0000256" key="4">
    <source>
        <dbReference type="ARBA" id="ARBA00022449"/>
    </source>
</evidence>
<keyword evidence="6 12" id="KW-1133">Transmembrane helix</keyword>
<dbReference type="GO" id="GO:0045121">
    <property type="term" value="C:membrane raft"/>
    <property type="evidence" value="ECO:0007669"/>
    <property type="project" value="EnsemblFungi"/>
</dbReference>
<feature type="compositionally biased region" description="Basic and acidic residues" evidence="11">
    <location>
        <begin position="660"/>
        <end position="672"/>
    </location>
</feature>
<feature type="domain" description="Cation/H+ exchanger transmembrane" evidence="13">
    <location>
        <begin position="24"/>
        <end position="445"/>
    </location>
</feature>
<feature type="transmembrane region" description="Helical" evidence="12">
    <location>
        <begin position="12"/>
        <end position="31"/>
    </location>
</feature>
<dbReference type="FunFam" id="1.20.1530.20:FF:000015">
    <property type="entry name" value="Na(+)/H(+) antiporter 2"/>
    <property type="match status" value="1"/>
</dbReference>
<dbReference type="GO" id="GO:0015385">
    <property type="term" value="F:sodium:proton antiporter activity"/>
    <property type="evidence" value="ECO:0007669"/>
    <property type="project" value="EnsemblFungi"/>
</dbReference>
<evidence type="ECO:0000256" key="11">
    <source>
        <dbReference type="SAM" id="MobiDB-lite"/>
    </source>
</evidence>
<dbReference type="GO" id="GO:0042391">
    <property type="term" value="P:regulation of membrane potential"/>
    <property type="evidence" value="ECO:0007669"/>
    <property type="project" value="InterPro"/>
</dbReference>
<feature type="transmembrane region" description="Helical" evidence="12">
    <location>
        <begin position="364"/>
        <end position="384"/>
    </location>
</feature>
<protein>
    <submittedName>
        <fullName evidence="14">Related to Na(+)/H(+) antiporter 1</fullName>
    </submittedName>
</protein>
<dbReference type="Pfam" id="PF00999">
    <property type="entry name" value="Na_H_Exchanger"/>
    <property type="match status" value="1"/>
</dbReference>
<keyword evidence="15" id="KW-1185">Reference proteome</keyword>
<dbReference type="GO" id="GO:0030007">
    <property type="term" value="P:intracellular potassium ion homeostasis"/>
    <property type="evidence" value="ECO:0007669"/>
    <property type="project" value="EnsemblFungi"/>
</dbReference>
<evidence type="ECO:0000256" key="9">
    <source>
        <dbReference type="ARBA" id="ARBA00023136"/>
    </source>
</evidence>
<sequence>MVWEHLSTTKSHIAYALISLFSIVFSLLSFIIKEKLYIGESTISTIYGIIIGPHCLNWFDPNKWGNRDSIILELSRLLLCIQIFATAVELPKKYLLKHYRSVVMLLIPIMTIGWLSMGFLTYAILPGISISEGLLLAACITSTDPVLSQSIITGNFAKEHVPKHLRNLIGCESGCNDGMAFPFIYISINMIVFHGHKRVNHIVKDWICVTILYECIVGCIIGVFIGYTARHSIKFAVKKKTIDRESFLAFYLILAVLCAGIGSILQVDDLLVSFAAGAAFSWDGWFSKKTKETGLSSVIDLILNYGYFIIFGAIVPWKDFNSHYLGLDVWRLILLAIVMIFLKRIPGVLLLWKFIPDLKNFREAVFTSVWGTTGVGAIYASILARSSLEEYTEKHDPGVSNHTPLSSLPPEDSKYYKIIYLLWPIVTFWVVVSIIVHGTTVAVFMLGKKINSISISRTWTVNTRTQTKKTNKTGNSERMDEDWMNRLPKEEEVIESDSNVKVSSSNDDNEELDIVKRKVSDEGDEDASISDLFSSSNSIKRVKPKRHNKTNKLMKKINKMKYKRQKFLGMETDIDKNMNKLGEERQKREEAAANDAFKLGPQLESADTNSNDFEEGIQHDEESNRYFDDNFDSEGEYLHSDETDEDLQYDTVHLPPFLNNEDKNEPKEEDSNTRLSKIISRESTRSKHETNNDVPLERIYSIEHNSIPMNTYEVGKDIIMENEDGDVINQINIQEDKDFKSDVPVDDNTKYYGYIIGNNYYIENEDGDTIKKYNITDKKDRSSIKDDLIHKFIVRESKNKDKIIRIKDKLRGSS</sequence>
<keyword evidence="4" id="KW-0050">Antiport</keyword>
<dbReference type="InterPro" id="IPR004712">
    <property type="entry name" value="Na+/H+_antiporter_fungi"/>
</dbReference>
<dbReference type="EMBL" id="FQNF01000015">
    <property type="protein sequence ID" value="SGZ39005.1"/>
    <property type="molecule type" value="Genomic_DNA"/>
</dbReference>
<dbReference type="PANTHER" id="PTHR31382">
    <property type="entry name" value="NA(+)/H(+) ANTIPORTER"/>
    <property type="match status" value="1"/>
</dbReference>
<evidence type="ECO:0000256" key="7">
    <source>
        <dbReference type="ARBA" id="ARBA00023053"/>
    </source>
</evidence>
<keyword evidence="9 12" id="KW-0472">Membrane</keyword>
<dbReference type="PANTHER" id="PTHR31382:SF4">
    <property type="entry name" value="NA(+)_H(+) ANTIPORTER"/>
    <property type="match status" value="1"/>
</dbReference>
<evidence type="ECO:0000256" key="10">
    <source>
        <dbReference type="ARBA" id="ARBA00023201"/>
    </source>
</evidence>
<keyword evidence="5 12" id="KW-0812">Transmembrane</keyword>
<keyword evidence="3" id="KW-0813">Transport</keyword>
<evidence type="ECO:0000256" key="6">
    <source>
        <dbReference type="ARBA" id="ARBA00022989"/>
    </source>
</evidence>
<dbReference type="OrthoDB" id="5327978at2759"/>
<dbReference type="Proteomes" id="UP000183365">
    <property type="component" value="Unassembled WGS sequence"/>
</dbReference>
<feature type="region of interest" description="Disordered" evidence="11">
    <location>
        <begin position="494"/>
        <end position="520"/>
    </location>
</feature>
<feature type="region of interest" description="Disordered" evidence="11">
    <location>
        <begin position="654"/>
        <end position="690"/>
    </location>
</feature>
<organism evidence="14 15">
    <name type="scientific">Hanseniaspora guilliermondii</name>
    <dbReference type="NCBI Taxonomy" id="56406"/>
    <lineage>
        <taxon>Eukaryota</taxon>
        <taxon>Fungi</taxon>
        <taxon>Dikarya</taxon>
        <taxon>Ascomycota</taxon>
        <taxon>Saccharomycotina</taxon>
        <taxon>Saccharomycetes</taxon>
        <taxon>Saccharomycodales</taxon>
        <taxon>Saccharomycodaceae</taxon>
        <taxon>Hanseniaspora</taxon>
    </lineage>
</organism>
<dbReference type="GO" id="GO:0036376">
    <property type="term" value="P:sodium ion export across plasma membrane"/>
    <property type="evidence" value="ECO:0007669"/>
    <property type="project" value="EnsemblFungi"/>
</dbReference>
<dbReference type="GO" id="GO:0097623">
    <property type="term" value="P:potassium ion export across plasma membrane"/>
    <property type="evidence" value="ECO:0007669"/>
    <property type="project" value="EnsemblFungi"/>
</dbReference>
<dbReference type="GO" id="GO:0005886">
    <property type="term" value="C:plasma membrane"/>
    <property type="evidence" value="ECO:0007669"/>
    <property type="project" value="EnsemblFungi"/>
</dbReference>
<dbReference type="InterPro" id="IPR006153">
    <property type="entry name" value="Cation/H_exchanger_TM"/>
</dbReference>
<feature type="transmembrane region" description="Helical" evidence="12">
    <location>
        <begin position="298"/>
        <end position="317"/>
    </location>
</feature>
<dbReference type="InterPro" id="IPR038770">
    <property type="entry name" value="Na+/solute_symporter_sf"/>
</dbReference>
<dbReference type="GO" id="GO:0120029">
    <property type="term" value="P:proton export across plasma membrane"/>
    <property type="evidence" value="ECO:0007669"/>
    <property type="project" value="InterPro"/>
</dbReference>
<feature type="transmembrane region" description="Helical" evidence="12">
    <location>
        <begin position="247"/>
        <end position="264"/>
    </location>
</feature>
<feature type="compositionally biased region" description="Basic and acidic residues" evidence="11">
    <location>
        <begin position="616"/>
        <end position="628"/>
    </location>
</feature>
<name>A0A1L0CJM4_9ASCO</name>
<keyword evidence="8" id="KW-0406">Ion transport</keyword>
<dbReference type="AlphaFoldDB" id="A0A1L0CJM4"/>
<evidence type="ECO:0000256" key="5">
    <source>
        <dbReference type="ARBA" id="ARBA00022692"/>
    </source>
</evidence>
<gene>
    <name evidence="14" type="ORF">HGUI_01205</name>
</gene>
<feature type="transmembrane region" description="Helical" evidence="12">
    <location>
        <begin position="329"/>
        <end position="352"/>
    </location>
</feature>
<evidence type="ECO:0000256" key="12">
    <source>
        <dbReference type="SAM" id="Phobius"/>
    </source>
</evidence>
<evidence type="ECO:0000313" key="14">
    <source>
        <dbReference type="EMBL" id="SGZ39005.1"/>
    </source>
</evidence>
<comment type="similarity">
    <text evidence="2">Belongs to the fungal Na(+)/H(+) exchanger family.</text>
</comment>
<feature type="region of interest" description="Disordered" evidence="11">
    <location>
        <begin position="602"/>
        <end position="628"/>
    </location>
</feature>
<evidence type="ECO:0000313" key="15">
    <source>
        <dbReference type="Proteomes" id="UP000183365"/>
    </source>
</evidence>
<evidence type="ECO:0000256" key="2">
    <source>
        <dbReference type="ARBA" id="ARBA00005248"/>
    </source>
</evidence>